<dbReference type="Pfam" id="PF13862">
    <property type="entry name" value="BCCIP"/>
    <property type="match status" value="1"/>
</dbReference>
<sequence>MGHKSEKSCSYADYDSFDEETPAFVDVDFDFFNLNAEVDYHAINRLLIQLFDAGAEGLQTGRLTDLILLAANSGVENTIKTDGKESNPCALPTVLSCDAYRDSPAVKALIGTLSLLLAPKIQVQNQAQAHLGLVLSERLINMPVQVVPPMYRMLVDKSQDAVADGDPYNFTHSSAYRLTPEEEETATVQKDSTRYKMGK</sequence>
<name>A0A0C3NDW3_PISTI</name>
<reference evidence="4" key="2">
    <citation type="submission" date="2015-01" db="EMBL/GenBank/DDBJ databases">
        <title>Evolutionary Origins and Diversification of the Mycorrhizal Mutualists.</title>
        <authorList>
            <consortium name="DOE Joint Genome Institute"/>
            <consortium name="Mycorrhizal Genomics Consortium"/>
            <person name="Kohler A."/>
            <person name="Kuo A."/>
            <person name="Nagy L.G."/>
            <person name="Floudas D."/>
            <person name="Copeland A."/>
            <person name="Barry K.W."/>
            <person name="Cichocki N."/>
            <person name="Veneault-Fourrey C."/>
            <person name="LaButti K."/>
            <person name="Lindquist E.A."/>
            <person name="Lipzen A."/>
            <person name="Lundell T."/>
            <person name="Morin E."/>
            <person name="Murat C."/>
            <person name="Riley R."/>
            <person name="Ohm R."/>
            <person name="Sun H."/>
            <person name="Tunlid A."/>
            <person name="Henrissat B."/>
            <person name="Grigoriev I.V."/>
            <person name="Hibbett D.S."/>
            <person name="Martin F."/>
        </authorList>
    </citation>
    <scope>NUCLEOTIDE SEQUENCE [LARGE SCALE GENOMIC DNA]</scope>
    <source>
        <strain evidence="4">Marx 270</strain>
    </source>
</reference>
<keyword evidence="4" id="KW-1185">Reference proteome</keyword>
<proteinExistence type="inferred from homology"/>
<evidence type="ECO:0000256" key="2">
    <source>
        <dbReference type="SAM" id="MobiDB-lite"/>
    </source>
</evidence>
<dbReference type="STRING" id="870435.A0A0C3NDW3"/>
<dbReference type="AlphaFoldDB" id="A0A0C3NDW3"/>
<dbReference type="InterPro" id="IPR025602">
    <property type="entry name" value="BCP1_family"/>
</dbReference>
<protein>
    <submittedName>
        <fullName evidence="3">Uncharacterized protein</fullName>
    </submittedName>
</protein>
<evidence type="ECO:0000256" key="1">
    <source>
        <dbReference type="ARBA" id="ARBA00006781"/>
    </source>
</evidence>
<dbReference type="EMBL" id="KN832006">
    <property type="protein sequence ID" value="KIN99279.1"/>
    <property type="molecule type" value="Genomic_DNA"/>
</dbReference>
<dbReference type="HOGENOM" id="CLU_068770_2_0_1"/>
<dbReference type="OrthoDB" id="27543at2759"/>
<organism evidence="3 4">
    <name type="scientific">Pisolithus tinctorius Marx 270</name>
    <dbReference type="NCBI Taxonomy" id="870435"/>
    <lineage>
        <taxon>Eukaryota</taxon>
        <taxon>Fungi</taxon>
        <taxon>Dikarya</taxon>
        <taxon>Basidiomycota</taxon>
        <taxon>Agaricomycotina</taxon>
        <taxon>Agaricomycetes</taxon>
        <taxon>Agaricomycetidae</taxon>
        <taxon>Boletales</taxon>
        <taxon>Sclerodermatineae</taxon>
        <taxon>Pisolithaceae</taxon>
        <taxon>Pisolithus</taxon>
    </lineage>
</organism>
<dbReference type="InParanoid" id="A0A0C3NDW3"/>
<evidence type="ECO:0000313" key="4">
    <source>
        <dbReference type="Proteomes" id="UP000054217"/>
    </source>
</evidence>
<accession>A0A0C3NDW3</accession>
<dbReference type="PANTHER" id="PTHR13261:SF0">
    <property type="entry name" value="BRCA2 AND CDKN1A-INTERACTING PROTEIN"/>
    <property type="match status" value="1"/>
</dbReference>
<comment type="similarity">
    <text evidence="1">Belongs to the BCP1 family.</text>
</comment>
<reference evidence="3 4" key="1">
    <citation type="submission" date="2014-04" db="EMBL/GenBank/DDBJ databases">
        <authorList>
            <consortium name="DOE Joint Genome Institute"/>
            <person name="Kuo A."/>
            <person name="Kohler A."/>
            <person name="Costa M.D."/>
            <person name="Nagy L.G."/>
            <person name="Floudas D."/>
            <person name="Copeland A."/>
            <person name="Barry K.W."/>
            <person name="Cichocki N."/>
            <person name="Veneault-Fourrey C."/>
            <person name="LaButti K."/>
            <person name="Lindquist E.A."/>
            <person name="Lipzen A."/>
            <person name="Lundell T."/>
            <person name="Morin E."/>
            <person name="Murat C."/>
            <person name="Sun H."/>
            <person name="Tunlid A."/>
            <person name="Henrissat B."/>
            <person name="Grigoriev I.V."/>
            <person name="Hibbett D.S."/>
            <person name="Martin F."/>
            <person name="Nordberg H.P."/>
            <person name="Cantor M.N."/>
            <person name="Hua S.X."/>
        </authorList>
    </citation>
    <scope>NUCLEOTIDE SEQUENCE [LARGE SCALE GENOMIC DNA]</scope>
    <source>
        <strain evidence="3 4">Marx 270</strain>
    </source>
</reference>
<dbReference type="FunCoup" id="A0A0C3NDW3">
    <property type="interactions" value="773"/>
</dbReference>
<feature type="region of interest" description="Disordered" evidence="2">
    <location>
        <begin position="180"/>
        <end position="199"/>
    </location>
</feature>
<dbReference type="Proteomes" id="UP000054217">
    <property type="component" value="Unassembled WGS sequence"/>
</dbReference>
<evidence type="ECO:0000313" key="3">
    <source>
        <dbReference type="EMBL" id="KIN99279.1"/>
    </source>
</evidence>
<dbReference type="PANTHER" id="PTHR13261">
    <property type="entry name" value="BRCA2 AND CDKN1A INTERACTING PROTEIN"/>
    <property type="match status" value="1"/>
</dbReference>
<gene>
    <name evidence="3" type="ORF">M404DRAFT_30524</name>
</gene>
<dbReference type="GO" id="GO:0005634">
    <property type="term" value="C:nucleus"/>
    <property type="evidence" value="ECO:0007669"/>
    <property type="project" value="TreeGrafter"/>
</dbReference>